<accession>A0ABX8W646</accession>
<dbReference type="Proteomes" id="UP000826550">
    <property type="component" value="Chromosome"/>
</dbReference>
<protein>
    <submittedName>
        <fullName evidence="3">S9 family peptidase</fullName>
    </submittedName>
</protein>
<name>A0ABX8W646_9LACO</name>
<feature type="domain" description="Peptidase S9 prolyl oligopeptidase catalytic" evidence="2">
    <location>
        <begin position="424"/>
        <end position="634"/>
    </location>
</feature>
<keyword evidence="4" id="KW-1185">Reference proteome</keyword>
<proteinExistence type="predicted"/>
<reference evidence="3 4" key="1">
    <citation type="submission" date="2020-01" db="EMBL/GenBank/DDBJ databases">
        <title>Vast differences in strain-level diversity in the gut microbiota of two closely related honey bee species.</title>
        <authorList>
            <person name="Ellegaard K.M."/>
            <person name="Suenami S."/>
            <person name="Miyazaki R."/>
            <person name="Engel P."/>
        </authorList>
    </citation>
    <scope>NUCLEOTIDE SEQUENCE [LARGE SCALE GENOMIC DNA]</scope>
    <source>
        <strain evidence="3 4">ESL0416</strain>
    </source>
</reference>
<evidence type="ECO:0000256" key="1">
    <source>
        <dbReference type="ARBA" id="ARBA00022801"/>
    </source>
</evidence>
<evidence type="ECO:0000313" key="3">
    <source>
        <dbReference type="EMBL" id="QYN52395.1"/>
    </source>
</evidence>
<dbReference type="PANTHER" id="PTHR42776">
    <property type="entry name" value="SERINE PEPTIDASE S9 FAMILY MEMBER"/>
    <property type="match status" value="1"/>
</dbReference>
<evidence type="ECO:0000259" key="2">
    <source>
        <dbReference type="Pfam" id="PF00326"/>
    </source>
</evidence>
<evidence type="ECO:0000313" key="4">
    <source>
        <dbReference type="Proteomes" id="UP000826550"/>
    </source>
</evidence>
<dbReference type="Gene3D" id="3.40.50.1820">
    <property type="entry name" value="alpha/beta hydrolase"/>
    <property type="match status" value="1"/>
</dbReference>
<keyword evidence="1" id="KW-0378">Hydrolase</keyword>
<organism evidence="3 4">
    <name type="scientific">Lactobacillus panisapium</name>
    <dbReference type="NCBI Taxonomy" id="2012495"/>
    <lineage>
        <taxon>Bacteria</taxon>
        <taxon>Bacillati</taxon>
        <taxon>Bacillota</taxon>
        <taxon>Bacilli</taxon>
        <taxon>Lactobacillales</taxon>
        <taxon>Lactobacillaceae</taxon>
        <taxon>Lactobacillus</taxon>
    </lineage>
</organism>
<dbReference type="InterPro" id="IPR001375">
    <property type="entry name" value="Peptidase_S9_cat"/>
</dbReference>
<dbReference type="RefSeq" id="WP_220220832.1">
    <property type="nucleotide sequence ID" value="NZ_CP048268.1"/>
</dbReference>
<dbReference type="EMBL" id="CP048268">
    <property type="protein sequence ID" value="QYN52395.1"/>
    <property type="molecule type" value="Genomic_DNA"/>
</dbReference>
<sequence length="634" mass="73109">MQGLTAKDLLNLTNAGGLKTQGNNSIFQTADPNFDDLDKYQWSLVKQNGKDGLSTILTTDTYPAFVFDQEPNVYFTTVNDKQKTQLFKLSTDTRDLTLVHEFEKRSLAVQEVIQEKQLLLSGTTFLTETDGALPWHEVTEVPYWTNAEGNVNGKRHQLFIFDLKSKELHSLVPKDFEISNFWYQDGHLFLSGAQYQNHQPFQKGLYEYDFTEKKLQELLKPETWSISTVALLNDELYLAATDNKKYGIEENPNFYHLLKDTHEMQLVQEWDHNLSNIVIHDMEVVPGKTTFVHDNKLYFVATIATHNEIYTFDGEKTELVGKWDGSITSLAFQGDHLQFIANSPQSPQQLYQFEKDGQVKQLSHFNEFLKDRYLAEPKQIDYKDHNGDWRYGWVLYPLNYQEGNKYPAILEVHGGPRATYGDGFFHEMQMLASAGYFVFFTNIIGSEGWGDEYGDVRGKYGTVDYDDLMLFTDEVLKQVPEINEEKLGLAGGSYGGFMTNWVIGHTHRFSAAVSMRSIASWTAMYISDIGPEFVNDQMATDDLHSDDIDKLWFHSPLRYVNNVTTPTLFLHSDHDFRCPIPDAYQMFQALKLRNVPTKLVVFQGSNHDLSRKGAPNRRIKRLEETLNWFDKYLK</sequence>
<dbReference type="PANTHER" id="PTHR42776:SF27">
    <property type="entry name" value="DIPEPTIDYL PEPTIDASE FAMILY MEMBER 6"/>
    <property type="match status" value="1"/>
</dbReference>
<dbReference type="Pfam" id="PF00326">
    <property type="entry name" value="Peptidase_S9"/>
    <property type="match status" value="1"/>
</dbReference>
<gene>
    <name evidence="3" type="ORF">GYM71_02835</name>
</gene>
<dbReference type="SUPFAM" id="SSF53474">
    <property type="entry name" value="alpha/beta-Hydrolases"/>
    <property type="match status" value="1"/>
</dbReference>
<dbReference type="InterPro" id="IPR029058">
    <property type="entry name" value="AB_hydrolase_fold"/>
</dbReference>
<dbReference type="SUPFAM" id="SSF82171">
    <property type="entry name" value="DPP6 N-terminal domain-like"/>
    <property type="match status" value="1"/>
</dbReference>